<evidence type="ECO:0000256" key="1">
    <source>
        <dbReference type="ARBA" id="ARBA00010641"/>
    </source>
</evidence>
<keyword evidence="4" id="KW-0804">Transcription</keyword>
<dbReference type="SUPFAM" id="SSF88946">
    <property type="entry name" value="Sigma2 domain of RNA polymerase sigma factors"/>
    <property type="match status" value="1"/>
</dbReference>
<protein>
    <submittedName>
        <fullName evidence="7">ECF subfamily RNA polymerase sigma-24 subunit</fullName>
    </submittedName>
</protein>
<dbReference type="InterPro" id="IPR039425">
    <property type="entry name" value="RNA_pol_sigma-70-like"/>
</dbReference>
<dbReference type="Pfam" id="PF08281">
    <property type="entry name" value="Sigma70_r4_2"/>
    <property type="match status" value="1"/>
</dbReference>
<evidence type="ECO:0000259" key="6">
    <source>
        <dbReference type="Pfam" id="PF08281"/>
    </source>
</evidence>
<keyword evidence="2" id="KW-0805">Transcription regulation</keyword>
<keyword evidence="3" id="KW-0731">Sigma factor</keyword>
<organism evidence="7 8">
    <name type="scientific">Cellulophaga geojensis KL-A</name>
    <dbReference type="NCBI Taxonomy" id="1328323"/>
    <lineage>
        <taxon>Bacteria</taxon>
        <taxon>Pseudomonadati</taxon>
        <taxon>Bacteroidota</taxon>
        <taxon>Flavobacteriia</taxon>
        <taxon>Flavobacteriales</taxon>
        <taxon>Flavobacteriaceae</taxon>
        <taxon>Cellulophaga</taxon>
    </lineage>
</organism>
<accession>A0ABN0RKP9</accession>
<name>A0ABN0RKP9_9FLAO</name>
<dbReference type="NCBIfam" id="TIGR02985">
    <property type="entry name" value="Sig70_bacteroi1"/>
    <property type="match status" value="1"/>
</dbReference>
<dbReference type="Pfam" id="PF04542">
    <property type="entry name" value="Sigma70_r2"/>
    <property type="match status" value="1"/>
</dbReference>
<evidence type="ECO:0000256" key="4">
    <source>
        <dbReference type="ARBA" id="ARBA00023163"/>
    </source>
</evidence>
<dbReference type="InterPro" id="IPR036388">
    <property type="entry name" value="WH-like_DNA-bd_sf"/>
</dbReference>
<dbReference type="Proteomes" id="UP000019275">
    <property type="component" value="Unassembled WGS sequence"/>
</dbReference>
<comment type="similarity">
    <text evidence="1">Belongs to the sigma-70 factor family. ECF subfamily.</text>
</comment>
<proteinExistence type="inferred from homology"/>
<dbReference type="Gene3D" id="1.10.10.10">
    <property type="entry name" value="Winged helix-like DNA-binding domain superfamily/Winged helix DNA-binding domain"/>
    <property type="match status" value="1"/>
</dbReference>
<dbReference type="InterPro" id="IPR013249">
    <property type="entry name" value="RNA_pol_sigma70_r4_t2"/>
</dbReference>
<evidence type="ECO:0000256" key="3">
    <source>
        <dbReference type="ARBA" id="ARBA00023082"/>
    </source>
</evidence>
<reference evidence="7 8" key="1">
    <citation type="journal article" date="2014" name="Genome Announc.">
        <title>Draft Genome Sequence of the Carrageenan-Degrading Bacterium Cellulophaga sp. Strain KL-A, Isolated from Decaying Marine Algae.</title>
        <authorList>
            <person name="Shan D."/>
            <person name="Ying J."/>
            <person name="Li X."/>
            <person name="Gao Z."/>
            <person name="Wei G."/>
            <person name="Shao Z."/>
        </authorList>
    </citation>
    <scope>NUCLEOTIDE SEQUENCE [LARGE SCALE GENOMIC DNA]</scope>
    <source>
        <strain evidence="7 8">KL-A</strain>
    </source>
</reference>
<dbReference type="PANTHER" id="PTHR43133">
    <property type="entry name" value="RNA POLYMERASE ECF-TYPE SIGMA FACTO"/>
    <property type="match status" value="1"/>
</dbReference>
<dbReference type="EMBL" id="ARZX01000023">
    <property type="protein sequence ID" value="EWH12422.1"/>
    <property type="molecule type" value="Genomic_DNA"/>
</dbReference>
<dbReference type="NCBIfam" id="TIGR02937">
    <property type="entry name" value="sigma70-ECF"/>
    <property type="match status" value="1"/>
</dbReference>
<evidence type="ECO:0000259" key="5">
    <source>
        <dbReference type="Pfam" id="PF04542"/>
    </source>
</evidence>
<dbReference type="InterPro" id="IPR014327">
    <property type="entry name" value="RNA_pol_sigma70_bacteroid"/>
</dbReference>
<dbReference type="CDD" id="cd06171">
    <property type="entry name" value="Sigma70_r4"/>
    <property type="match status" value="1"/>
</dbReference>
<dbReference type="PANTHER" id="PTHR43133:SF46">
    <property type="entry name" value="RNA POLYMERASE SIGMA-70 FACTOR ECF SUBFAMILY"/>
    <property type="match status" value="1"/>
</dbReference>
<dbReference type="SUPFAM" id="SSF88659">
    <property type="entry name" value="Sigma3 and sigma4 domains of RNA polymerase sigma factors"/>
    <property type="match status" value="1"/>
</dbReference>
<keyword evidence="8" id="KW-1185">Reference proteome</keyword>
<dbReference type="InterPro" id="IPR013325">
    <property type="entry name" value="RNA_pol_sigma_r2"/>
</dbReference>
<dbReference type="RefSeq" id="WP_013622555.1">
    <property type="nucleotide sequence ID" value="NZ_ARZX01000023.1"/>
</dbReference>
<evidence type="ECO:0000313" key="8">
    <source>
        <dbReference type="Proteomes" id="UP000019275"/>
    </source>
</evidence>
<dbReference type="Gene3D" id="1.10.1740.10">
    <property type="match status" value="1"/>
</dbReference>
<dbReference type="InterPro" id="IPR013324">
    <property type="entry name" value="RNA_pol_sigma_r3/r4-like"/>
</dbReference>
<gene>
    <name evidence="7" type="ORF">KLA_14875</name>
</gene>
<feature type="domain" description="RNA polymerase sigma factor 70 region 4 type 2" evidence="6">
    <location>
        <begin position="122"/>
        <end position="174"/>
    </location>
</feature>
<sequence length="192" mass="22611">MLVNQNQFNEQLLLKEVYKGNINAYETIFNTYWKRLYLYAFKVYEDESLCEDIVQEVFINFWERRESLNVNKLENYLFKSVKYKMANAIRDLKFTNIHLSKLLDLPSDSSQENSVEYKELQQEINSVIATLPDKCKKVFIMSRFDDLTNAEIAEKLNLSIRTVETHISNAIKHLKNNLSTTSLYASIILMLT</sequence>
<dbReference type="InterPro" id="IPR007627">
    <property type="entry name" value="RNA_pol_sigma70_r2"/>
</dbReference>
<feature type="domain" description="RNA polymerase sigma-70 region 2" evidence="5">
    <location>
        <begin position="29"/>
        <end position="93"/>
    </location>
</feature>
<evidence type="ECO:0000313" key="7">
    <source>
        <dbReference type="EMBL" id="EWH12422.1"/>
    </source>
</evidence>
<dbReference type="InterPro" id="IPR014284">
    <property type="entry name" value="RNA_pol_sigma-70_dom"/>
</dbReference>
<evidence type="ECO:0000256" key="2">
    <source>
        <dbReference type="ARBA" id="ARBA00023015"/>
    </source>
</evidence>
<comment type="caution">
    <text evidence="7">The sequence shown here is derived from an EMBL/GenBank/DDBJ whole genome shotgun (WGS) entry which is preliminary data.</text>
</comment>